<proteinExistence type="predicted"/>
<organism evidence="1 2">
    <name type="scientific">Janthinobacterium lividum</name>
    <dbReference type="NCBI Taxonomy" id="29581"/>
    <lineage>
        <taxon>Bacteria</taxon>
        <taxon>Pseudomonadati</taxon>
        <taxon>Pseudomonadota</taxon>
        <taxon>Betaproteobacteria</taxon>
        <taxon>Burkholderiales</taxon>
        <taxon>Oxalobacteraceae</taxon>
        <taxon>Janthinobacterium</taxon>
    </lineage>
</organism>
<sequence>MQQKISIRAEDWKSLCRWFDFALDLLISSGVLPLEAISRHIGLSANDIEMIAGLPSGYLNGTAEMINFSQLRPQNGRAIALDRAQVQGSVIPFNWIKK</sequence>
<dbReference type="Proteomes" id="UP001237592">
    <property type="component" value="Unassembled WGS sequence"/>
</dbReference>
<comment type="caution">
    <text evidence="1">The sequence shown here is derived from an EMBL/GenBank/DDBJ whole genome shotgun (WGS) entry which is preliminary data.</text>
</comment>
<accession>A0ABU0XZY9</accession>
<dbReference type="EMBL" id="JAVFKP010000004">
    <property type="protein sequence ID" value="MDQ4627981.1"/>
    <property type="molecule type" value="Genomic_DNA"/>
</dbReference>
<gene>
    <name evidence="1" type="ORF">RB624_18975</name>
</gene>
<name>A0ABU0XZY9_9BURK</name>
<evidence type="ECO:0000313" key="2">
    <source>
        <dbReference type="Proteomes" id="UP001237592"/>
    </source>
</evidence>
<dbReference type="RefSeq" id="WP_307779863.1">
    <property type="nucleotide sequence ID" value="NZ_JAVFKP010000004.1"/>
</dbReference>
<keyword evidence="2" id="KW-1185">Reference proteome</keyword>
<protein>
    <submittedName>
        <fullName evidence="1">Uncharacterized protein</fullName>
    </submittedName>
</protein>
<evidence type="ECO:0000313" key="1">
    <source>
        <dbReference type="EMBL" id="MDQ4627981.1"/>
    </source>
</evidence>
<reference evidence="1 2" key="1">
    <citation type="submission" date="2023-08" db="EMBL/GenBank/DDBJ databases">
        <title>Draft genome sequence of Janthinobacterium lividum.</title>
        <authorList>
            <person name="Chun B.H."/>
            <person name="Lee Y."/>
        </authorList>
    </citation>
    <scope>NUCLEOTIDE SEQUENCE [LARGE SCALE GENOMIC DNA]</scope>
    <source>
        <strain evidence="1 2">AMJK</strain>
    </source>
</reference>